<evidence type="ECO:0000313" key="2">
    <source>
        <dbReference type="EMBL" id="KAF2586575.1"/>
    </source>
</evidence>
<dbReference type="EMBL" id="QGKY02000246">
    <property type="protein sequence ID" value="KAF2586575.1"/>
    <property type="molecule type" value="Genomic_DNA"/>
</dbReference>
<protein>
    <submittedName>
        <fullName evidence="2">Uncharacterized protein</fullName>
    </submittedName>
</protein>
<proteinExistence type="predicted"/>
<organism evidence="2">
    <name type="scientific">Brassica cretica</name>
    <name type="common">Mustard</name>
    <dbReference type="NCBI Taxonomy" id="69181"/>
    <lineage>
        <taxon>Eukaryota</taxon>
        <taxon>Viridiplantae</taxon>
        <taxon>Streptophyta</taxon>
        <taxon>Embryophyta</taxon>
        <taxon>Tracheophyta</taxon>
        <taxon>Spermatophyta</taxon>
        <taxon>Magnoliopsida</taxon>
        <taxon>eudicotyledons</taxon>
        <taxon>Gunneridae</taxon>
        <taxon>Pentapetalae</taxon>
        <taxon>rosids</taxon>
        <taxon>malvids</taxon>
        <taxon>Brassicales</taxon>
        <taxon>Brassicaceae</taxon>
        <taxon>Brassiceae</taxon>
        <taxon>Brassica</taxon>
    </lineage>
</organism>
<sequence>MNLQSKLSITPSERQIPGSSSKERRVAIFGMPSWEVPASRVVYSFPRGVQLSNQNRVLRPLPIRLLSNCGETELERRRRVIYGGDNLQCSRSLPFNACRTRVSGRIAQARGELPDAYLIGINETS</sequence>
<feature type="region of interest" description="Disordered" evidence="1">
    <location>
        <begin position="1"/>
        <end position="22"/>
    </location>
</feature>
<dbReference type="AlphaFoldDB" id="A0A8S9JX17"/>
<evidence type="ECO:0000256" key="1">
    <source>
        <dbReference type="SAM" id="MobiDB-lite"/>
    </source>
</evidence>
<accession>A0A8S9JX17</accession>
<name>A0A8S9JX17_BRACR</name>
<reference evidence="2" key="1">
    <citation type="submission" date="2019-12" db="EMBL/GenBank/DDBJ databases">
        <title>Genome sequencing and annotation of Brassica cretica.</title>
        <authorList>
            <person name="Studholme D.J."/>
            <person name="Sarris P.F."/>
        </authorList>
    </citation>
    <scope>NUCLEOTIDE SEQUENCE</scope>
    <source>
        <strain evidence="2">PFS-102/07</strain>
        <tissue evidence="2">Leaf</tissue>
    </source>
</reference>
<comment type="caution">
    <text evidence="2">The sequence shown here is derived from an EMBL/GenBank/DDBJ whole genome shotgun (WGS) entry which is preliminary data.</text>
</comment>
<gene>
    <name evidence="2" type="ORF">F2Q70_00036780</name>
</gene>
<feature type="compositionally biased region" description="Polar residues" evidence="1">
    <location>
        <begin position="1"/>
        <end position="20"/>
    </location>
</feature>